<reference evidence="2 3" key="1">
    <citation type="submission" date="2018-06" db="EMBL/GenBank/DDBJ databases">
        <authorList>
            <consortium name="Pathogen Informatics"/>
            <person name="Doyle S."/>
        </authorList>
    </citation>
    <scope>NUCLEOTIDE SEQUENCE [LARGE SCALE GENOMIC DNA]</scope>
    <source>
        <strain evidence="2 3">NCTC7807</strain>
    </source>
</reference>
<feature type="compositionally biased region" description="Pro residues" evidence="1">
    <location>
        <begin position="166"/>
        <end position="176"/>
    </location>
</feature>
<proteinExistence type="predicted"/>
<feature type="compositionally biased region" description="Pro residues" evidence="1">
    <location>
        <begin position="201"/>
        <end position="210"/>
    </location>
</feature>
<feature type="region of interest" description="Disordered" evidence="1">
    <location>
        <begin position="158"/>
        <end position="210"/>
    </location>
</feature>
<dbReference type="InterPro" id="IPR025683">
    <property type="entry name" value="Protein_beta"/>
</dbReference>
<sequence length="210" mass="22344">MPGTGAEALPDEGRVDTLLASVRLEPGEVGLFLDAGPVTGPSRKALTPRVLEALTSPPGRPWRSVCLASGAFPLNLAGFPRSRATPVARGDARLWRDIAERWRGTPPDHGDLGVTHLRVPPRSRGRPDPNMRYTTGSDWQVFVCPRGKAGNDDFFDLSADLVSSPPTGPPPEPAPPGATNAWRTAPPAEATRRAAQHGGAPGPPHTTWPW</sequence>
<dbReference type="Proteomes" id="UP000254150">
    <property type="component" value="Unassembled WGS sequence"/>
</dbReference>
<feature type="region of interest" description="Disordered" evidence="1">
    <location>
        <begin position="106"/>
        <end position="132"/>
    </location>
</feature>
<gene>
    <name evidence="2" type="ORF">NCTC7807_01240</name>
</gene>
<dbReference type="EMBL" id="UHID01000001">
    <property type="protein sequence ID" value="SUO95169.1"/>
    <property type="molecule type" value="Genomic_DNA"/>
</dbReference>
<feature type="compositionally biased region" description="Low complexity" evidence="1">
    <location>
        <begin position="177"/>
        <end position="189"/>
    </location>
</feature>
<evidence type="ECO:0000256" key="1">
    <source>
        <dbReference type="SAM" id="MobiDB-lite"/>
    </source>
</evidence>
<dbReference type="AlphaFoldDB" id="A0A380MRA3"/>
<protein>
    <submittedName>
        <fullName evidence="2">Uncharacterized protein</fullName>
    </submittedName>
</protein>
<accession>A0A380MRA3</accession>
<evidence type="ECO:0000313" key="2">
    <source>
        <dbReference type="EMBL" id="SUO95169.1"/>
    </source>
</evidence>
<name>A0A380MRA3_STRGR</name>
<evidence type="ECO:0000313" key="3">
    <source>
        <dbReference type="Proteomes" id="UP000254150"/>
    </source>
</evidence>
<dbReference type="Pfam" id="PF14350">
    <property type="entry name" value="Beta_protein"/>
    <property type="match status" value="1"/>
</dbReference>
<organism evidence="2 3">
    <name type="scientific">Streptomyces griseus</name>
    <dbReference type="NCBI Taxonomy" id="1911"/>
    <lineage>
        <taxon>Bacteria</taxon>
        <taxon>Bacillati</taxon>
        <taxon>Actinomycetota</taxon>
        <taxon>Actinomycetes</taxon>
        <taxon>Kitasatosporales</taxon>
        <taxon>Streptomycetaceae</taxon>
        <taxon>Streptomyces</taxon>
    </lineage>
</organism>